<accession>A0A6C0EL41</accession>
<evidence type="ECO:0000256" key="4">
    <source>
        <dbReference type="ARBA" id="ARBA00022737"/>
    </source>
</evidence>
<evidence type="ECO:0000313" key="8">
    <source>
        <dbReference type="EMBL" id="QHT29777.1"/>
    </source>
</evidence>
<name>A0A6C0EL41_9ZZZZ</name>
<dbReference type="InterPro" id="IPR000425">
    <property type="entry name" value="MIP"/>
</dbReference>
<comment type="subcellular location">
    <subcellularLocation>
        <location evidence="1">Endomembrane system</location>
        <topology evidence="1">Multi-pass membrane protein</topology>
    </subcellularLocation>
</comment>
<evidence type="ECO:0000256" key="6">
    <source>
        <dbReference type="ARBA" id="ARBA00023136"/>
    </source>
</evidence>
<dbReference type="GO" id="GO:0015250">
    <property type="term" value="F:water channel activity"/>
    <property type="evidence" value="ECO:0007669"/>
    <property type="project" value="TreeGrafter"/>
</dbReference>
<sequence length="106" mass="11308">MYFQNYFVEFFGTMFFVYIILATGNPLAIGAALALVVLLTRNISGGFMNPVTTLVMTSAGQLPSSEVIPYCLAQVFGGLIALEIYKHVNAYNGGPTLAPSGGHAKK</sequence>
<dbReference type="GO" id="GO:0016020">
    <property type="term" value="C:membrane"/>
    <property type="evidence" value="ECO:0007669"/>
    <property type="project" value="InterPro"/>
</dbReference>
<protein>
    <recommendedName>
        <fullName evidence="9">Major intrinsic protein</fullName>
    </recommendedName>
</protein>
<keyword evidence="2" id="KW-0813">Transport</keyword>
<keyword evidence="6 7" id="KW-0472">Membrane</keyword>
<evidence type="ECO:0000256" key="1">
    <source>
        <dbReference type="ARBA" id="ARBA00004127"/>
    </source>
</evidence>
<dbReference type="PANTHER" id="PTHR45665:SF9">
    <property type="entry name" value="AQUAPORIN-8"/>
    <property type="match status" value="1"/>
</dbReference>
<reference evidence="8" key="1">
    <citation type="journal article" date="2020" name="Nature">
        <title>Giant virus diversity and host interactions through global metagenomics.</title>
        <authorList>
            <person name="Schulz F."/>
            <person name="Roux S."/>
            <person name="Paez-Espino D."/>
            <person name="Jungbluth S."/>
            <person name="Walsh D.A."/>
            <person name="Denef V.J."/>
            <person name="McMahon K.D."/>
            <person name="Konstantinidis K.T."/>
            <person name="Eloe-Fadrosh E.A."/>
            <person name="Kyrpides N.C."/>
            <person name="Woyke T."/>
        </authorList>
    </citation>
    <scope>NUCLEOTIDE SEQUENCE</scope>
    <source>
        <strain evidence="8">GVMAG-M-3300009068-24</strain>
    </source>
</reference>
<evidence type="ECO:0000256" key="5">
    <source>
        <dbReference type="ARBA" id="ARBA00022989"/>
    </source>
</evidence>
<dbReference type="SUPFAM" id="SSF81338">
    <property type="entry name" value="Aquaporin-like"/>
    <property type="match status" value="1"/>
</dbReference>
<evidence type="ECO:0000256" key="3">
    <source>
        <dbReference type="ARBA" id="ARBA00022692"/>
    </source>
</evidence>
<dbReference type="EMBL" id="MN738882">
    <property type="protein sequence ID" value="QHT29777.1"/>
    <property type="molecule type" value="Genomic_DNA"/>
</dbReference>
<dbReference type="GO" id="GO:0005737">
    <property type="term" value="C:cytoplasm"/>
    <property type="evidence" value="ECO:0007669"/>
    <property type="project" value="UniProtKB-ARBA"/>
</dbReference>
<evidence type="ECO:0000256" key="2">
    <source>
        <dbReference type="ARBA" id="ARBA00022448"/>
    </source>
</evidence>
<dbReference type="Gene3D" id="1.20.1080.10">
    <property type="entry name" value="Glycerol uptake facilitator protein"/>
    <property type="match status" value="1"/>
</dbReference>
<dbReference type="InterPro" id="IPR023271">
    <property type="entry name" value="Aquaporin-like"/>
</dbReference>
<dbReference type="Pfam" id="PF00230">
    <property type="entry name" value="MIP"/>
    <property type="match status" value="1"/>
</dbReference>
<keyword evidence="4" id="KW-0677">Repeat</keyword>
<dbReference type="AlphaFoldDB" id="A0A6C0EL41"/>
<dbReference type="PRINTS" id="PR00783">
    <property type="entry name" value="MINTRINSICP"/>
</dbReference>
<dbReference type="InterPro" id="IPR034294">
    <property type="entry name" value="Aquaporin_transptr"/>
</dbReference>
<keyword evidence="5 7" id="KW-1133">Transmembrane helix</keyword>
<feature type="transmembrane region" description="Helical" evidence="7">
    <location>
        <begin position="15"/>
        <end position="39"/>
    </location>
</feature>
<dbReference type="GO" id="GO:0019755">
    <property type="term" value="P:one-carbon compound transport"/>
    <property type="evidence" value="ECO:0007669"/>
    <property type="project" value="UniProtKB-ARBA"/>
</dbReference>
<dbReference type="PANTHER" id="PTHR45665">
    <property type="entry name" value="AQUAPORIN-8"/>
    <property type="match status" value="1"/>
</dbReference>
<evidence type="ECO:0000256" key="7">
    <source>
        <dbReference type="SAM" id="Phobius"/>
    </source>
</evidence>
<proteinExistence type="predicted"/>
<organism evidence="8">
    <name type="scientific">viral metagenome</name>
    <dbReference type="NCBI Taxonomy" id="1070528"/>
    <lineage>
        <taxon>unclassified sequences</taxon>
        <taxon>metagenomes</taxon>
        <taxon>organismal metagenomes</taxon>
    </lineage>
</organism>
<keyword evidence="3 7" id="KW-0812">Transmembrane</keyword>
<dbReference type="GO" id="GO:0012505">
    <property type="term" value="C:endomembrane system"/>
    <property type="evidence" value="ECO:0007669"/>
    <property type="project" value="UniProtKB-SubCell"/>
</dbReference>
<evidence type="ECO:0008006" key="9">
    <source>
        <dbReference type="Google" id="ProtNLM"/>
    </source>
</evidence>